<dbReference type="InterPro" id="IPR050515">
    <property type="entry name" value="Beta-lactam/transpept"/>
</dbReference>
<dbReference type="PANTHER" id="PTHR30627:SF1">
    <property type="entry name" value="PEPTIDOGLYCAN D,D-TRANSPEPTIDASE FTSI"/>
    <property type="match status" value="1"/>
</dbReference>
<dbReference type="SUPFAM" id="SSF56601">
    <property type="entry name" value="beta-lactamase/transpeptidase-like"/>
    <property type="match status" value="1"/>
</dbReference>
<dbReference type="EMBL" id="VSSQ01061911">
    <property type="protein sequence ID" value="MPN15203.1"/>
    <property type="molecule type" value="Genomic_DNA"/>
</dbReference>
<organism evidence="4">
    <name type="scientific">bioreactor metagenome</name>
    <dbReference type="NCBI Taxonomy" id="1076179"/>
    <lineage>
        <taxon>unclassified sequences</taxon>
        <taxon>metagenomes</taxon>
        <taxon>ecological metagenomes</taxon>
    </lineage>
</organism>
<feature type="domain" description="Penicillin-binding protein transpeptidase" evidence="3">
    <location>
        <begin position="1"/>
        <end position="209"/>
    </location>
</feature>
<protein>
    <submittedName>
        <fullName evidence="4">Stage V sporulation protein D</fullName>
    </submittedName>
</protein>
<gene>
    <name evidence="4" type="primary">spoVD_19</name>
    <name evidence="4" type="ORF">SDC9_162532</name>
</gene>
<comment type="subcellular location">
    <subcellularLocation>
        <location evidence="1">Membrane</location>
    </subcellularLocation>
</comment>
<comment type="caution">
    <text evidence="4">The sequence shown here is derived from an EMBL/GenBank/DDBJ whole genome shotgun (WGS) entry which is preliminary data.</text>
</comment>
<dbReference type="InterPro" id="IPR001460">
    <property type="entry name" value="PCN-bd_Tpept"/>
</dbReference>
<dbReference type="AlphaFoldDB" id="A0A645FSY3"/>
<dbReference type="GO" id="GO:0005886">
    <property type="term" value="C:plasma membrane"/>
    <property type="evidence" value="ECO:0007669"/>
    <property type="project" value="TreeGrafter"/>
</dbReference>
<reference evidence="4" key="1">
    <citation type="submission" date="2019-08" db="EMBL/GenBank/DDBJ databases">
        <authorList>
            <person name="Kucharzyk K."/>
            <person name="Murdoch R.W."/>
            <person name="Higgins S."/>
            <person name="Loffler F."/>
        </authorList>
    </citation>
    <scope>NUCLEOTIDE SEQUENCE</scope>
</reference>
<evidence type="ECO:0000256" key="1">
    <source>
        <dbReference type="ARBA" id="ARBA00004370"/>
    </source>
</evidence>
<dbReference type="Gene3D" id="3.40.710.10">
    <property type="entry name" value="DD-peptidase/beta-lactamase superfamily"/>
    <property type="match status" value="1"/>
</dbReference>
<evidence type="ECO:0000313" key="4">
    <source>
        <dbReference type="EMBL" id="MPN15203.1"/>
    </source>
</evidence>
<evidence type="ECO:0000256" key="2">
    <source>
        <dbReference type="ARBA" id="ARBA00023136"/>
    </source>
</evidence>
<keyword evidence="2" id="KW-0472">Membrane</keyword>
<dbReference type="GO" id="GO:0008658">
    <property type="term" value="F:penicillin binding"/>
    <property type="evidence" value="ECO:0007669"/>
    <property type="project" value="InterPro"/>
</dbReference>
<accession>A0A645FSY3</accession>
<dbReference type="InterPro" id="IPR012338">
    <property type="entry name" value="Beta-lactam/transpept-like"/>
</dbReference>
<dbReference type="PANTHER" id="PTHR30627">
    <property type="entry name" value="PEPTIDOGLYCAN D,D-TRANSPEPTIDASE"/>
    <property type="match status" value="1"/>
</dbReference>
<evidence type="ECO:0000259" key="3">
    <source>
        <dbReference type="Pfam" id="PF00905"/>
    </source>
</evidence>
<name>A0A645FSY3_9ZZZZ</name>
<sequence>MNSCNIGMSLMSMGVPKYQAYGMLKQFGFGDKTEVEIAGEESGLIKQPEEWLGTVPANIFIGQGIAVTPLQIVMAISSLATAGTLLKPYVIDEVRDSLGKVIHKGTRRVRYQVVSRQTSDFIREAMRRVVAEGGGKLAKSDKVSIAGKTGTAQIAASGQYAKGQYVASFVGFWPAEKPQYVMLISIGEPKGARYYGGQIAAPVFKSIVEDIVQIAPGKI</sequence>
<dbReference type="GO" id="GO:0071555">
    <property type="term" value="P:cell wall organization"/>
    <property type="evidence" value="ECO:0007669"/>
    <property type="project" value="TreeGrafter"/>
</dbReference>
<dbReference type="Pfam" id="PF00905">
    <property type="entry name" value="Transpeptidase"/>
    <property type="match status" value="1"/>
</dbReference>
<proteinExistence type="predicted"/>